<proteinExistence type="inferred from homology"/>
<evidence type="ECO:0000256" key="2">
    <source>
        <dbReference type="ARBA" id="ARBA00022801"/>
    </source>
</evidence>
<evidence type="ECO:0000313" key="6">
    <source>
        <dbReference type="EMBL" id="MCX2982436.1"/>
    </source>
</evidence>
<keyword evidence="3" id="KW-0408">Iron</keyword>
<evidence type="ECO:0000256" key="1">
    <source>
        <dbReference type="ARBA" id="ARBA00022723"/>
    </source>
</evidence>
<dbReference type="PANTHER" id="PTHR42988:SF2">
    <property type="entry name" value="CYCLIC NUCLEOTIDE PHOSPHODIESTERASE CBUA0032-RELATED"/>
    <property type="match status" value="1"/>
</dbReference>
<evidence type="ECO:0000256" key="3">
    <source>
        <dbReference type="ARBA" id="ARBA00023004"/>
    </source>
</evidence>
<dbReference type="InterPro" id="IPR004843">
    <property type="entry name" value="Calcineurin-like_PHP"/>
</dbReference>
<dbReference type="SUPFAM" id="SSF56300">
    <property type="entry name" value="Metallo-dependent phosphatases"/>
    <property type="match status" value="1"/>
</dbReference>
<feature type="domain" description="Calcineurin-like phosphoesterase" evidence="5">
    <location>
        <begin position="5"/>
        <end position="226"/>
    </location>
</feature>
<sequence length="301" mass="33482">MQTWFAHLSDPHLTTLEQVKPLKILGKRLLGYISWRRKRRFEHRPEVLASLQQHLQQQPSDVQLLVTGDLTHIGLPDEFTQAAHWLRQLGEPDAIAVIPGNHDACVALPWRQGLGQWQDYLKSDTPQQDTFPSLRVRSGIAFIGVSSACPKPPLMATGTVGTEQLAKLAGLLKETRAQGLFRVVYIHHPPKTGVVKWRKRLTDAPQLSAMLQREGAELVLHGHGHRAQQYSLPGATGDIPVIATPSASAMGLHGADIAQYNRYGIESTAEGWNLTAITNSYDKQDAVFRTGAARQWQLKRQ</sequence>
<evidence type="ECO:0000256" key="4">
    <source>
        <dbReference type="ARBA" id="ARBA00025742"/>
    </source>
</evidence>
<protein>
    <submittedName>
        <fullName evidence="6">Metallophosphoesterase</fullName>
    </submittedName>
</protein>
<keyword evidence="7" id="KW-1185">Reference proteome</keyword>
<evidence type="ECO:0000259" key="5">
    <source>
        <dbReference type="Pfam" id="PF00149"/>
    </source>
</evidence>
<name>A0ABT3TJE0_9GAMM</name>
<organism evidence="6 7">
    <name type="scientific">Candidatus Litorirhabdus singularis</name>
    <dbReference type="NCBI Taxonomy" id="2518993"/>
    <lineage>
        <taxon>Bacteria</taxon>
        <taxon>Pseudomonadati</taxon>
        <taxon>Pseudomonadota</taxon>
        <taxon>Gammaproteobacteria</taxon>
        <taxon>Cellvibrionales</taxon>
        <taxon>Halieaceae</taxon>
        <taxon>Candidatus Litorirhabdus</taxon>
    </lineage>
</organism>
<dbReference type="PANTHER" id="PTHR42988">
    <property type="entry name" value="PHOSPHOHYDROLASE"/>
    <property type="match status" value="1"/>
</dbReference>
<comment type="caution">
    <text evidence="6">The sequence shown here is derived from an EMBL/GenBank/DDBJ whole genome shotgun (WGS) entry which is preliminary data.</text>
</comment>
<keyword evidence="1" id="KW-0479">Metal-binding</keyword>
<dbReference type="EMBL" id="SHNN01000003">
    <property type="protein sequence ID" value="MCX2982436.1"/>
    <property type="molecule type" value="Genomic_DNA"/>
</dbReference>
<dbReference type="InterPro" id="IPR029052">
    <property type="entry name" value="Metallo-depent_PP-like"/>
</dbReference>
<dbReference type="Pfam" id="PF00149">
    <property type="entry name" value="Metallophos"/>
    <property type="match status" value="1"/>
</dbReference>
<reference evidence="6" key="1">
    <citation type="submission" date="2019-02" db="EMBL/GenBank/DDBJ databases">
        <authorList>
            <person name="Li S.-H."/>
        </authorList>
    </citation>
    <scope>NUCLEOTIDE SEQUENCE</scope>
    <source>
        <strain evidence="6">IMCC14734</strain>
    </source>
</reference>
<evidence type="ECO:0000313" key="7">
    <source>
        <dbReference type="Proteomes" id="UP001143362"/>
    </source>
</evidence>
<gene>
    <name evidence="6" type="ORF">EYC98_16350</name>
</gene>
<keyword evidence="2" id="KW-0378">Hydrolase</keyword>
<dbReference type="Gene3D" id="3.60.21.10">
    <property type="match status" value="1"/>
</dbReference>
<dbReference type="RefSeq" id="WP_279246459.1">
    <property type="nucleotide sequence ID" value="NZ_SHNN01000003.1"/>
</dbReference>
<dbReference type="InterPro" id="IPR050884">
    <property type="entry name" value="CNP_phosphodiesterase-III"/>
</dbReference>
<dbReference type="Proteomes" id="UP001143362">
    <property type="component" value="Unassembled WGS sequence"/>
</dbReference>
<comment type="similarity">
    <text evidence="4">Belongs to the cyclic nucleotide phosphodiesterase class-III family.</text>
</comment>
<accession>A0ABT3TJE0</accession>